<evidence type="ECO:0000313" key="3">
    <source>
        <dbReference type="Proteomes" id="UP000179807"/>
    </source>
</evidence>
<evidence type="ECO:0000256" key="1">
    <source>
        <dbReference type="SAM" id="Coils"/>
    </source>
</evidence>
<reference evidence="2" key="1">
    <citation type="submission" date="2016-10" db="EMBL/GenBank/DDBJ databases">
        <authorList>
            <person name="Benchimol M."/>
            <person name="Almeida L.G."/>
            <person name="Vasconcelos A.T."/>
            <person name="Perreira-Neves A."/>
            <person name="Rosa I.A."/>
            <person name="Tasca T."/>
            <person name="Bogo M.R."/>
            <person name="de Souza W."/>
        </authorList>
    </citation>
    <scope>NUCLEOTIDE SEQUENCE [LARGE SCALE GENOMIC DNA]</scope>
    <source>
        <strain evidence="2">K</strain>
    </source>
</reference>
<dbReference type="VEuPathDB" id="TrichDB:TRFO_01677"/>
<protein>
    <submittedName>
        <fullName evidence="2">Uncharacterized protein</fullName>
    </submittedName>
</protein>
<gene>
    <name evidence="2" type="ORF">TRFO_01677</name>
</gene>
<keyword evidence="1" id="KW-0175">Coiled coil</keyword>
<keyword evidence="3" id="KW-1185">Reference proteome</keyword>
<proteinExistence type="predicted"/>
<organism evidence="2 3">
    <name type="scientific">Tritrichomonas foetus</name>
    <dbReference type="NCBI Taxonomy" id="1144522"/>
    <lineage>
        <taxon>Eukaryota</taxon>
        <taxon>Metamonada</taxon>
        <taxon>Parabasalia</taxon>
        <taxon>Tritrichomonadida</taxon>
        <taxon>Tritrichomonadidae</taxon>
        <taxon>Tritrichomonas</taxon>
    </lineage>
</organism>
<dbReference type="Proteomes" id="UP000179807">
    <property type="component" value="Unassembled WGS sequence"/>
</dbReference>
<dbReference type="AlphaFoldDB" id="A0A1J4JUA6"/>
<sequence>MEEKLEHVLDHQLDLPNQTLLFNMINHILGNSILQAIDFKNCKTPEEIIEKLKVRNLYLENRISFLIQQSDNSDQSNSNIFRIPEIIRNQRNRLQKEINACIAEKNEILLKIPKLEAQLESLKSKSKSAEERIEAAKDVNIKLKKKNEELVKEMTVLMAQDSIRIFSLNDLQKETDKITSFTNFLEFIQNFKENPQQE</sequence>
<evidence type="ECO:0000313" key="2">
    <source>
        <dbReference type="EMBL" id="OHT01100.1"/>
    </source>
</evidence>
<dbReference type="EMBL" id="MLAK01000926">
    <property type="protein sequence ID" value="OHT01100.1"/>
    <property type="molecule type" value="Genomic_DNA"/>
</dbReference>
<feature type="coiled-coil region" evidence="1">
    <location>
        <begin position="105"/>
        <end position="160"/>
    </location>
</feature>
<dbReference type="GeneID" id="94824949"/>
<name>A0A1J4JUA6_9EUKA</name>
<comment type="caution">
    <text evidence="2">The sequence shown here is derived from an EMBL/GenBank/DDBJ whole genome shotgun (WGS) entry which is preliminary data.</text>
</comment>
<accession>A0A1J4JUA6</accession>
<dbReference type="RefSeq" id="XP_068354236.1">
    <property type="nucleotide sequence ID" value="XM_068490245.1"/>
</dbReference>